<evidence type="ECO:0000313" key="3">
    <source>
        <dbReference type="Proteomes" id="UP000502136"/>
    </source>
</evidence>
<dbReference type="RefSeq" id="WP_168907387.1">
    <property type="nucleotide sequence ID" value="NZ_CP051428.1"/>
</dbReference>
<gene>
    <name evidence="2" type="primary">spoIIM</name>
    <name evidence="2" type="ORF">HGI30_09760</name>
</gene>
<name>A0A6H2GWM8_9BACL</name>
<evidence type="ECO:0000313" key="2">
    <source>
        <dbReference type="EMBL" id="QJC51805.1"/>
    </source>
</evidence>
<sequence length="209" mass="21735">MRAWVRGRSKEERLLFAIAASLCAAGIVCGALLAGGLGEEQRSLLAADMSRFLQRLVSEGAPPDASSFWVVCWLHGRWLLLIVLLGVSVIGLPLLAALDFFKGVLIGFAVATLAVQHGGRGVAFSFVAVAPSNLLALPAYLAASAAAASFALHLVRFRLMRRQGPLLPAAAALAVTAAASTLLLAAASAAEAWLSPPLMAWAAQWLVPG</sequence>
<accession>A0A6H2GWM8</accession>
<evidence type="ECO:0000256" key="1">
    <source>
        <dbReference type="SAM" id="Phobius"/>
    </source>
</evidence>
<dbReference type="NCBIfam" id="TIGR02831">
    <property type="entry name" value="spo_II_M"/>
    <property type="match status" value="1"/>
</dbReference>
<dbReference type="AlphaFoldDB" id="A0A6H2GWM8"/>
<keyword evidence="1" id="KW-1133">Transmembrane helix</keyword>
<feature type="transmembrane region" description="Helical" evidence="1">
    <location>
        <begin position="105"/>
        <end position="129"/>
    </location>
</feature>
<dbReference type="KEGG" id="palr:HGI30_09760"/>
<feature type="transmembrane region" description="Helical" evidence="1">
    <location>
        <begin position="167"/>
        <end position="190"/>
    </location>
</feature>
<dbReference type="PIRSF" id="PIRSF038973">
    <property type="entry name" value="SpoIIM"/>
    <property type="match status" value="1"/>
</dbReference>
<dbReference type="Proteomes" id="UP000502136">
    <property type="component" value="Chromosome"/>
</dbReference>
<organism evidence="2 3">
    <name type="scientific">Paenibacillus albicereus</name>
    <dbReference type="NCBI Taxonomy" id="2726185"/>
    <lineage>
        <taxon>Bacteria</taxon>
        <taxon>Bacillati</taxon>
        <taxon>Bacillota</taxon>
        <taxon>Bacilli</taxon>
        <taxon>Bacillales</taxon>
        <taxon>Paenibacillaceae</taxon>
        <taxon>Paenibacillus</taxon>
    </lineage>
</organism>
<feature type="transmembrane region" description="Helical" evidence="1">
    <location>
        <begin position="78"/>
        <end position="98"/>
    </location>
</feature>
<keyword evidence="1" id="KW-0472">Membrane</keyword>
<keyword evidence="1" id="KW-0812">Transmembrane</keyword>
<reference evidence="2 3" key="1">
    <citation type="submission" date="2020-04" db="EMBL/GenBank/DDBJ databases">
        <title>Novel Paenibacillus strain UniB2 isolated from commercial digestive syrup.</title>
        <authorList>
            <person name="Thorat V."/>
            <person name="Kirdat K."/>
            <person name="Tiwarekar B."/>
            <person name="Yadav A."/>
        </authorList>
    </citation>
    <scope>NUCLEOTIDE SEQUENCE [LARGE SCALE GENOMIC DNA]</scope>
    <source>
        <strain evidence="2 3">UniB2</strain>
    </source>
</reference>
<feature type="transmembrane region" description="Helical" evidence="1">
    <location>
        <begin position="135"/>
        <end position="155"/>
    </location>
</feature>
<protein>
    <submittedName>
        <fullName evidence="2">Stage II sporulation protein M</fullName>
    </submittedName>
</protein>
<dbReference type="EMBL" id="CP051428">
    <property type="protein sequence ID" value="QJC51805.1"/>
    <property type="molecule type" value="Genomic_DNA"/>
</dbReference>
<proteinExistence type="predicted"/>
<keyword evidence="3" id="KW-1185">Reference proteome</keyword>
<dbReference type="InterPro" id="IPR002798">
    <property type="entry name" value="SpoIIM-like"/>
</dbReference>
<dbReference type="Pfam" id="PF01944">
    <property type="entry name" value="SpoIIM"/>
    <property type="match status" value="1"/>
</dbReference>
<dbReference type="InterPro" id="IPR014196">
    <property type="entry name" value="SpoIIM"/>
</dbReference>